<dbReference type="Proteomes" id="UP000199112">
    <property type="component" value="Unassembled WGS sequence"/>
</dbReference>
<feature type="domain" description="Halobacterial output" evidence="2">
    <location>
        <begin position="25"/>
        <end position="96"/>
    </location>
</feature>
<dbReference type="RefSeq" id="WP_090506201.1">
    <property type="nucleotide sequence ID" value="NZ_FNWL01000001.1"/>
</dbReference>
<organism evidence="3 4">
    <name type="scientific">Natronorubrum sediminis</name>
    <dbReference type="NCBI Taxonomy" id="640943"/>
    <lineage>
        <taxon>Archaea</taxon>
        <taxon>Methanobacteriati</taxon>
        <taxon>Methanobacteriota</taxon>
        <taxon>Stenosarchaea group</taxon>
        <taxon>Halobacteria</taxon>
        <taxon>Halobacteriales</taxon>
        <taxon>Natrialbaceae</taxon>
        <taxon>Natronorubrum</taxon>
    </lineage>
</organism>
<feature type="region of interest" description="Disordered" evidence="1">
    <location>
        <begin position="1"/>
        <end position="20"/>
    </location>
</feature>
<dbReference type="EMBL" id="FNWL01000001">
    <property type="protein sequence ID" value="SEH13363.1"/>
    <property type="molecule type" value="Genomic_DNA"/>
</dbReference>
<protein>
    <recommendedName>
        <fullName evidence="2">Halobacterial output domain-containing protein</fullName>
    </recommendedName>
</protein>
<evidence type="ECO:0000256" key="1">
    <source>
        <dbReference type="SAM" id="MobiDB-lite"/>
    </source>
</evidence>
<gene>
    <name evidence="3" type="ORF">SAMN04487967_1323</name>
</gene>
<dbReference type="AlphaFoldDB" id="A0A1H6FTV9"/>
<evidence type="ECO:0000313" key="3">
    <source>
        <dbReference type="EMBL" id="SEH13363.1"/>
    </source>
</evidence>
<accession>A0A1H6FTV9</accession>
<dbReference type="InterPro" id="IPR040624">
    <property type="entry name" value="HalOD1"/>
</dbReference>
<evidence type="ECO:0000259" key="2">
    <source>
        <dbReference type="Pfam" id="PF18545"/>
    </source>
</evidence>
<sequence length="106" mass="11482">MPSPDDSHGPDNERYVSTFDPEAGERASVAVVTAVETVSQTDPLELPPLHDVVDPDALDSLVEHARRSGEAGQHELWFTYAGFEVGVRSDGRVLIEESTVANPNPE</sequence>
<dbReference type="OrthoDB" id="327217at2157"/>
<name>A0A1H6FTV9_9EURY</name>
<reference evidence="4" key="1">
    <citation type="submission" date="2016-10" db="EMBL/GenBank/DDBJ databases">
        <authorList>
            <person name="Varghese N."/>
            <person name="Submissions S."/>
        </authorList>
    </citation>
    <scope>NUCLEOTIDE SEQUENCE [LARGE SCALE GENOMIC DNA]</scope>
    <source>
        <strain evidence="4">CGMCC 1.8981</strain>
    </source>
</reference>
<evidence type="ECO:0000313" key="4">
    <source>
        <dbReference type="Proteomes" id="UP000199112"/>
    </source>
</evidence>
<dbReference type="Pfam" id="PF18545">
    <property type="entry name" value="HalOD1"/>
    <property type="match status" value="1"/>
</dbReference>
<keyword evidence="4" id="KW-1185">Reference proteome</keyword>
<feature type="compositionally biased region" description="Basic and acidic residues" evidence="1">
    <location>
        <begin position="1"/>
        <end position="14"/>
    </location>
</feature>
<proteinExistence type="predicted"/>